<dbReference type="OrthoDB" id="1904894at2759"/>
<sequence>MGSEFPSELIQSIQIRLRQAAGLDSYDPANPELAALPSIEETVAALDPSLPHYLRCKRCHGGLPRGISSTLCIFCGAEQRREGITKTVSFTSTAGYLKLLQSLDLDGSETVIFETEKKDSSKSQGSPESGLLLSNLLDLELKWPREVPEKDVDSNSISKSPYQVDPVSLSGINLDNFFSDQKNEFSSKPSASSSAENAQPTGLSGANISSVDLDSFFSGTRTEINSSSQNTGFQSVGLFESHDSVDMINISSDSKVADVDDTDWGSDFQSASSATVLVEPKQVDLFQNAMDNKPGKTTDLFHNSAEFVLFNSVADAAESCQTNLFQNSASDFLIDSVNRSDQTAEFCQVNTDLLIADNQFINSSKTVSEDFKSEVQQDGTSVAINWVKDDQWPISTANEISGKTGNDNEEDDLYDDWQDFTTSAIELGSSSRLEEETSKLFTSSGSHSSEGKFGDLDDMEFGSFKQSEFFSRPIDDQETSVDPNKIHEDASFADETIQFSKDSGDDLPDASDPSSSKSKVDMLLAKMPDLSFMLEDTLCVPKKPSASNLQS</sequence>
<dbReference type="Pfam" id="PF25122">
    <property type="entry name" value="DUF7815"/>
    <property type="match status" value="1"/>
</dbReference>
<gene>
    <name evidence="3" type="ORF">AXF42_Ash005771</name>
</gene>
<evidence type="ECO:0000313" key="3">
    <source>
        <dbReference type="EMBL" id="PKA65437.1"/>
    </source>
</evidence>
<dbReference type="STRING" id="1088818.A0A2I0BCB6"/>
<dbReference type="InterPro" id="IPR056717">
    <property type="entry name" value="DUF7815"/>
</dbReference>
<feature type="compositionally biased region" description="Low complexity" evidence="1">
    <location>
        <begin position="186"/>
        <end position="195"/>
    </location>
</feature>
<name>A0A2I0BCB6_9ASPA</name>
<evidence type="ECO:0000256" key="1">
    <source>
        <dbReference type="SAM" id="MobiDB-lite"/>
    </source>
</evidence>
<protein>
    <recommendedName>
        <fullName evidence="2">DUF7815 domain-containing protein</fullName>
    </recommendedName>
</protein>
<dbReference type="PANTHER" id="PTHR36308:SF1">
    <property type="entry name" value="DENTIN SIALOPHOSPHOPROTEIN-RELATED"/>
    <property type="match status" value="1"/>
</dbReference>
<organism evidence="3 4">
    <name type="scientific">Apostasia shenzhenica</name>
    <dbReference type="NCBI Taxonomy" id="1088818"/>
    <lineage>
        <taxon>Eukaryota</taxon>
        <taxon>Viridiplantae</taxon>
        <taxon>Streptophyta</taxon>
        <taxon>Embryophyta</taxon>
        <taxon>Tracheophyta</taxon>
        <taxon>Spermatophyta</taxon>
        <taxon>Magnoliopsida</taxon>
        <taxon>Liliopsida</taxon>
        <taxon>Asparagales</taxon>
        <taxon>Orchidaceae</taxon>
        <taxon>Apostasioideae</taxon>
        <taxon>Apostasia</taxon>
    </lineage>
</organism>
<feature type="compositionally biased region" description="Polar residues" evidence="1">
    <location>
        <begin position="439"/>
        <end position="448"/>
    </location>
</feature>
<feature type="region of interest" description="Disordered" evidence="1">
    <location>
        <begin position="436"/>
        <end position="455"/>
    </location>
</feature>
<feature type="region of interest" description="Disordered" evidence="1">
    <location>
        <begin position="183"/>
        <end position="206"/>
    </location>
</feature>
<feature type="compositionally biased region" description="Polar residues" evidence="1">
    <location>
        <begin position="196"/>
        <end position="206"/>
    </location>
</feature>
<feature type="domain" description="DUF7815" evidence="2">
    <location>
        <begin position="52"/>
        <end position="78"/>
    </location>
</feature>
<dbReference type="EMBL" id="KZ451895">
    <property type="protein sequence ID" value="PKA65437.1"/>
    <property type="molecule type" value="Genomic_DNA"/>
</dbReference>
<proteinExistence type="predicted"/>
<feature type="region of interest" description="Disordered" evidence="1">
    <location>
        <begin position="472"/>
        <end position="520"/>
    </location>
</feature>
<accession>A0A2I0BCB6</accession>
<keyword evidence="4" id="KW-1185">Reference proteome</keyword>
<evidence type="ECO:0000313" key="4">
    <source>
        <dbReference type="Proteomes" id="UP000236161"/>
    </source>
</evidence>
<dbReference type="Proteomes" id="UP000236161">
    <property type="component" value="Unassembled WGS sequence"/>
</dbReference>
<dbReference type="PANTHER" id="PTHR36308">
    <property type="entry name" value="DENTIN SIALOPHOSPHOPROTEIN-RELATED"/>
    <property type="match status" value="1"/>
</dbReference>
<dbReference type="AlphaFoldDB" id="A0A2I0BCB6"/>
<evidence type="ECO:0000259" key="2">
    <source>
        <dbReference type="Pfam" id="PF25122"/>
    </source>
</evidence>
<reference evidence="3 4" key="1">
    <citation type="journal article" date="2017" name="Nature">
        <title>The Apostasia genome and the evolution of orchids.</title>
        <authorList>
            <person name="Zhang G.Q."/>
            <person name="Liu K.W."/>
            <person name="Li Z."/>
            <person name="Lohaus R."/>
            <person name="Hsiao Y.Y."/>
            <person name="Niu S.C."/>
            <person name="Wang J.Y."/>
            <person name="Lin Y.C."/>
            <person name="Xu Q."/>
            <person name="Chen L.J."/>
            <person name="Yoshida K."/>
            <person name="Fujiwara S."/>
            <person name="Wang Z.W."/>
            <person name="Zhang Y.Q."/>
            <person name="Mitsuda N."/>
            <person name="Wang M."/>
            <person name="Liu G.H."/>
            <person name="Pecoraro L."/>
            <person name="Huang H.X."/>
            <person name="Xiao X.J."/>
            <person name="Lin M."/>
            <person name="Wu X.Y."/>
            <person name="Wu W.L."/>
            <person name="Chen Y.Y."/>
            <person name="Chang S.B."/>
            <person name="Sakamoto S."/>
            <person name="Ohme-Takagi M."/>
            <person name="Yagi M."/>
            <person name="Zeng S.J."/>
            <person name="Shen C.Y."/>
            <person name="Yeh C.M."/>
            <person name="Luo Y.B."/>
            <person name="Tsai W.C."/>
            <person name="Van de Peer Y."/>
            <person name="Liu Z.J."/>
        </authorList>
    </citation>
    <scope>NUCLEOTIDE SEQUENCE [LARGE SCALE GENOMIC DNA]</scope>
    <source>
        <strain evidence="4">cv. Shenzhen</strain>
        <tissue evidence="3">Stem</tissue>
    </source>
</reference>